<reference evidence="1" key="1">
    <citation type="submission" date="2022-10" db="EMBL/GenBank/DDBJ databases">
        <title>Genome Sequence of Xylaria curta.</title>
        <authorList>
            <person name="Buettner E."/>
        </authorList>
    </citation>
    <scope>NUCLEOTIDE SEQUENCE</scope>
    <source>
        <strain evidence="1">Babe10</strain>
    </source>
</reference>
<evidence type="ECO:0000313" key="2">
    <source>
        <dbReference type="Proteomes" id="UP001143856"/>
    </source>
</evidence>
<comment type="caution">
    <text evidence="1">The sequence shown here is derived from an EMBL/GenBank/DDBJ whole genome shotgun (WGS) entry which is preliminary data.</text>
</comment>
<sequence length="448" mass="50637">MASSLLPSSKINDNCDSTPFYSILGLYCRSPYGQLLSTEGRFSQLMRRHWSTIFEQLILSNITSTRLSSTVVVETRSFDLASEDFARQVSFSSQHHVALKSREVYRVASRCYVGLLCHRSHQFSDSAFREWIETFLVTHTTLKPPAVPKELKIPVRRDYGKGWQRIIWGSIRARKKTLERRSEELVTRDCESIAEEITFVFESMLRNIAPRDEWDMVGRAHFHRLVVNFVSRNEACQMVLPAFPCKSPNKDKVGGSDPDMAEHIALETLRNFVRAVRKIYKPGATIWIIHDGHLLSSCIGVGDDVISEYETRLAELYRSIANSPEDRDSVKFISLSDLFFPPGAHDGMRKTLDEAWLDDPRILIHPLPHTKLLPEAELARKLVMASCGINRAHLRTLIKEQDAATLRTYRGAFALHAAGSSCDGREEVPVNVAEKENCDGGGSRDDGA</sequence>
<proteinExistence type="predicted"/>
<organism evidence="1 2">
    <name type="scientific">Xylaria curta</name>
    <dbReference type="NCBI Taxonomy" id="42375"/>
    <lineage>
        <taxon>Eukaryota</taxon>
        <taxon>Fungi</taxon>
        <taxon>Dikarya</taxon>
        <taxon>Ascomycota</taxon>
        <taxon>Pezizomycotina</taxon>
        <taxon>Sordariomycetes</taxon>
        <taxon>Xylariomycetidae</taxon>
        <taxon>Xylariales</taxon>
        <taxon>Xylariaceae</taxon>
        <taxon>Xylaria</taxon>
    </lineage>
</organism>
<gene>
    <name evidence="1" type="ORF">NUW58_g9637</name>
</gene>
<keyword evidence="2" id="KW-1185">Reference proteome</keyword>
<evidence type="ECO:0000313" key="1">
    <source>
        <dbReference type="EMBL" id="KAJ2970619.1"/>
    </source>
</evidence>
<name>A0ACC1MUW8_9PEZI</name>
<dbReference type="Proteomes" id="UP001143856">
    <property type="component" value="Unassembled WGS sequence"/>
</dbReference>
<accession>A0ACC1MUW8</accession>
<protein>
    <submittedName>
        <fullName evidence="1">Uncharacterized protein</fullName>
    </submittedName>
</protein>
<dbReference type="EMBL" id="JAPDGR010003608">
    <property type="protein sequence ID" value="KAJ2970619.1"/>
    <property type="molecule type" value="Genomic_DNA"/>
</dbReference>